<gene>
    <name evidence="7" type="ORF">DI556_10325</name>
</gene>
<keyword evidence="4" id="KW-1133">Transmembrane helix</keyword>
<keyword evidence="7" id="KW-0132">Cell division</keyword>
<keyword evidence="2" id="KW-0378">Hydrolase</keyword>
<evidence type="ECO:0000256" key="3">
    <source>
        <dbReference type="ARBA" id="ARBA00023136"/>
    </source>
</evidence>
<comment type="caution">
    <text evidence="7">The sequence shown here is derived from an EMBL/GenBank/DDBJ whole genome shotgun (WGS) entry which is preliminary data.</text>
</comment>
<evidence type="ECO:0000313" key="7">
    <source>
        <dbReference type="EMBL" id="PZQ49844.1"/>
    </source>
</evidence>
<sequence>MIRRPLRPLARILSARAAGTDPDLIEAEERAARLAQRHREERRKAETRLLLLGTVFILGFTAVGARMALLSAAVPVEPRAGAAAEPIHAQRADIVDRNGAVLATNIVTASLYAQPRDLIDPVNAATQLARIFPDLDARDLSEKFTDGRKFMWIKRTISPEQRQRVHDIGEPGLLFGPREVRLYPNGAVAAHVLGGASFGREGVGAAEIVGTAGVERQLDARLRDPARVGEPLRLSIDLDAQIALEDVLAKGMAEMNAKGAVGILMEAKTGQIRALASLPDFDPNLRPALPTSGDPADSPLFNRAAQGRYELGSSFKPLTAALALDRGEATPSTMIDTKGPMKWGRFTIRDFHDYGDQLTVEDILVHSSNIGAARLAIGSGAVAQKDFLGRIGMLSPVPVELSEAARTAPMIPANWSELSTMTIGFGHGIAVTPLHLATAYAALANGGLLVHPSIIASDWRPTEADRVVSAHTSDQIREMLRAVVSRGTASYADIDGYEIAGKTGTADKPLPGGGYARDKVMSTFASFFPASDPKYVLVISLDEPVTIINNTRFRTAGLTTVPVAGAAIKRLAPVLGLRPQPKPAPGPTAEAARVYTLAGND</sequence>
<reference evidence="7 8" key="1">
    <citation type="submission" date="2017-08" db="EMBL/GenBank/DDBJ databases">
        <title>Infants hospitalized years apart are colonized by the same room-sourced microbial strains.</title>
        <authorList>
            <person name="Brooks B."/>
            <person name="Olm M.R."/>
            <person name="Firek B.A."/>
            <person name="Baker R."/>
            <person name="Thomas B.C."/>
            <person name="Morowitz M.J."/>
            <person name="Banfield J.F."/>
        </authorList>
    </citation>
    <scope>NUCLEOTIDE SEQUENCE [LARGE SCALE GENOMIC DNA]</scope>
    <source>
        <strain evidence="7">S2_005_002_R2_34</strain>
    </source>
</reference>
<dbReference type="AlphaFoldDB" id="A0A2W5N9Z5"/>
<organism evidence="7 8">
    <name type="scientific">Rhodovulum sulfidophilum</name>
    <name type="common">Rhodobacter sulfidophilus</name>
    <dbReference type="NCBI Taxonomy" id="35806"/>
    <lineage>
        <taxon>Bacteria</taxon>
        <taxon>Pseudomonadati</taxon>
        <taxon>Pseudomonadota</taxon>
        <taxon>Alphaproteobacteria</taxon>
        <taxon>Rhodobacterales</taxon>
        <taxon>Paracoccaceae</taxon>
        <taxon>Rhodovulum</taxon>
    </lineage>
</organism>
<accession>A0A2W5N9Z5</accession>
<keyword evidence="2" id="KW-0121">Carboxypeptidase</keyword>
<keyword evidence="4" id="KW-0812">Transmembrane</keyword>
<dbReference type="GO" id="GO:0005886">
    <property type="term" value="C:plasma membrane"/>
    <property type="evidence" value="ECO:0007669"/>
    <property type="project" value="TreeGrafter"/>
</dbReference>
<feature type="domain" description="Penicillin-binding protein transpeptidase" evidence="5">
    <location>
        <begin position="263"/>
        <end position="544"/>
    </location>
</feature>
<evidence type="ECO:0000256" key="4">
    <source>
        <dbReference type="SAM" id="Phobius"/>
    </source>
</evidence>
<evidence type="ECO:0000313" key="8">
    <source>
        <dbReference type="Proteomes" id="UP000249185"/>
    </source>
</evidence>
<evidence type="ECO:0000256" key="1">
    <source>
        <dbReference type="ARBA" id="ARBA00004370"/>
    </source>
</evidence>
<dbReference type="PANTHER" id="PTHR30627">
    <property type="entry name" value="PEPTIDOGLYCAN D,D-TRANSPEPTIDASE"/>
    <property type="match status" value="1"/>
</dbReference>
<evidence type="ECO:0000259" key="5">
    <source>
        <dbReference type="Pfam" id="PF00905"/>
    </source>
</evidence>
<evidence type="ECO:0000259" key="6">
    <source>
        <dbReference type="Pfam" id="PF03717"/>
    </source>
</evidence>
<dbReference type="Proteomes" id="UP000249185">
    <property type="component" value="Unassembled WGS sequence"/>
</dbReference>
<dbReference type="InterPro" id="IPR036138">
    <property type="entry name" value="PBP_dimer_sf"/>
</dbReference>
<dbReference type="GO" id="GO:0071555">
    <property type="term" value="P:cell wall organization"/>
    <property type="evidence" value="ECO:0007669"/>
    <property type="project" value="TreeGrafter"/>
</dbReference>
<dbReference type="Pfam" id="PF00905">
    <property type="entry name" value="Transpeptidase"/>
    <property type="match status" value="1"/>
</dbReference>
<comment type="subcellular location">
    <subcellularLocation>
        <location evidence="1">Membrane</location>
    </subcellularLocation>
</comment>
<evidence type="ECO:0000256" key="2">
    <source>
        <dbReference type="ARBA" id="ARBA00022645"/>
    </source>
</evidence>
<dbReference type="Pfam" id="PF03717">
    <property type="entry name" value="PBP_dimer"/>
    <property type="match status" value="1"/>
</dbReference>
<dbReference type="GO" id="GO:0051301">
    <property type="term" value="P:cell division"/>
    <property type="evidence" value="ECO:0007669"/>
    <property type="project" value="UniProtKB-KW"/>
</dbReference>
<feature type="transmembrane region" description="Helical" evidence="4">
    <location>
        <begin position="49"/>
        <end position="69"/>
    </location>
</feature>
<dbReference type="GO" id="GO:0004180">
    <property type="term" value="F:carboxypeptidase activity"/>
    <property type="evidence" value="ECO:0007669"/>
    <property type="project" value="UniProtKB-KW"/>
</dbReference>
<dbReference type="InterPro" id="IPR001460">
    <property type="entry name" value="PCN-bd_Tpept"/>
</dbReference>
<keyword evidence="3 4" id="KW-0472">Membrane</keyword>
<dbReference type="GO" id="GO:0008658">
    <property type="term" value="F:penicillin binding"/>
    <property type="evidence" value="ECO:0007669"/>
    <property type="project" value="InterPro"/>
</dbReference>
<name>A0A2W5N9Z5_RHOSU</name>
<dbReference type="SUPFAM" id="SSF56519">
    <property type="entry name" value="Penicillin binding protein dimerisation domain"/>
    <property type="match status" value="1"/>
</dbReference>
<dbReference type="Gene3D" id="3.30.450.330">
    <property type="match status" value="1"/>
</dbReference>
<protein>
    <submittedName>
        <fullName evidence="7">Cell division protein FtsI</fullName>
    </submittedName>
</protein>
<dbReference type="PANTHER" id="PTHR30627:SF1">
    <property type="entry name" value="PEPTIDOGLYCAN D,D-TRANSPEPTIDASE FTSI"/>
    <property type="match status" value="1"/>
</dbReference>
<dbReference type="InterPro" id="IPR012338">
    <property type="entry name" value="Beta-lactam/transpept-like"/>
</dbReference>
<dbReference type="Gene3D" id="3.90.1310.10">
    <property type="entry name" value="Penicillin-binding protein 2a (Domain 2)"/>
    <property type="match status" value="1"/>
</dbReference>
<dbReference type="EMBL" id="QFPW01000006">
    <property type="protein sequence ID" value="PZQ49844.1"/>
    <property type="molecule type" value="Genomic_DNA"/>
</dbReference>
<proteinExistence type="predicted"/>
<feature type="domain" description="Penicillin-binding protein dimerisation" evidence="6">
    <location>
        <begin position="87"/>
        <end position="223"/>
    </location>
</feature>
<dbReference type="InterPro" id="IPR050515">
    <property type="entry name" value="Beta-lactam/transpept"/>
</dbReference>
<dbReference type="SUPFAM" id="SSF56601">
    <property type="entry name" value="beta-lactamase/transpeptidase-like"/>
    <property type="match status" value="1"/>
</dbReference>
<dbReference type="Gene3D" id="3.40.710.10">
    <property type="entry name" value="DD-peptidase/beta-lactamase superfamily"/>
    <property type="match status" value="1"/>
</dbReference>
<keyword evidence="2" id="KW-0645">Protease</keyword>
<keyword evidence="7" id="KW-0131">Cell cycle</keyword>
<dbReference type="InterPro" id="IPR005311">
    <property type="entry name" value="PBP_dimer"/>
</dbReference>